<dbReference type="HOGENOM" id="CLU_023998_0_0_1"/>
<accession>M3K4J1</accession>
<dbReference type="OMA" id="NHLKDIM"/>
<evidence type="ECO:0000256" key="1">
    <source>
        <dbReference type="SAM" id="MobiDB-lite"/>
    </source>
</evidence>
<proteinExistence type="predicted"/>
<dbReference type="EMBL" id="AOGT01000346">
    <property type="protein sequence ID" value="EMG50180.1"/>
    <property type="molecule type" value="Genomic_DNA"/>
</dbReference>
<evidence type="ECO:0000259" key="2">
    <source>
        <dbReference type="Pfam" id="PF11989"/>
    </source>
</evidence>
<dbReference type="eggNOG" id="ENOG502QR7Q">
    <property type="taxonomic scope" value="Eukaryota"/>
</dbReference>
<dbReference type="InterPro" id="IPR021876">
    <property type="entry name" value="Dsl1_C"/>
</dbReference>
<reference evidence="3 4" key="1">
    <citation type="submission" date="2013-02" db="EMBL/GenBank/DDBJ databases">
        <title>Genome sequence of Candida maltosa Xu316, a potential industrial strain for xylitol and ethanol production.</title>
        <authorList>
            <person name="Yu J."/>
            <person name="Wang Q."/>
            <person name="Geng X."/>
            <person name="Bao W."/>
            <person name="He P."/>
            <person name="Cai J."/>
        </authorList>
    </citation>
    <scope>NUCLEOTIDE SEQUENCE [LARGE SCALE GENOMIC DNA]</scope>
    <source>
        <strain evidence="4">Xu316</strain>
    </source>
</reference>
<gene>
    <name evidence="3" type="ORF">G210_4786</name>
</gene>
<feature type="domain" description="Retrograde transport protein Dsl1 C-terminal" evidence="2">
    <location>
        <begin position="534"/>
        <end position="652"/>
    </location>
</feature>
<dbReference type="OrthoDB" id="534815at2759"/>
<feature type="region of interest" description="Disordered" evidence="1">
    <location>
        <begin position="339"/>
        <end position="393"/>
    </location>
</feature>
<feature type="compositionally biased region" description="Basic and acidic residues" evidence="1">
    <location>
        <begin position="377"/>
        <end position="387"/>
    </location>
</feature>
<evidence type="ECO:0000313" key="4">
    <source>
        <dbReference type="Proteomes" id="UP000011777"/>
    </source>
</evidence>
<feature type="compositionally biased region" description="Basic and acidic residues" evidence="1">
    <location>
        <begin position="339"/>
        <end position="356"/>
    </location>
</feature>
<dbReference type="AlphaFoldDB" id="M3K4J1"/>
<dbReference type="Pfam" id="PF11989">
    <property type="entry name" value="Dsl1_C"/>
    <property type="match status" value="1"/>
</dbReference>
<sequence>MTTFEKQLQEQTSFLATIEDNISKSIAQINRNSLLKNHDLADQYQEIQDVPPNDLATLSLSQLNYKYESVTQDIKQLEVLQSKNLELQEIEGILGKPKTLHSLLDFQHVNNLLKGFAVDTSSSLMIYKQMNKKLESLKQSFVSQLDDYLVILLIPDLYTLENISMLDQFNTFIIKNGYELTSYAKYKEGWDKLADTMLKENKVIELNFDEDNDTMHLQVSEAEGPFIKSAYNLIKFINEVKYPSIKNYINSKLSKQLMNKISTNINEIVNDQTQMTDLHELVTLCQETNWNVLTRIEGGGSLKEKLNKLHVDWIVDNYIEKIKKVFKSEAIKQTETTKVCEENKPTQEKTSEKDEPQQEEDGWDDGWDDNWDDDEEDNKKEEQKQEEEAGETVTITKVPSQLLSIIQDFQQHSNDLSHLITSIQMLALVAYPSLSNSFLMFNDLNYLAQKIPTGQHELQQFANYNWNQAQIRFYQDLKEALSLLNLDDEDSTGSEPDELDDYNINQISLIYKWFQNLFDEKQLNSTNKGKFVLLVTDLVEFINKSLVQMVLSFEDTNESQCTKITHIIDNINNVTVPYILQLNVNKDTIESYHKLNNVKFLVSRHLNDIMERFYEGELYDLETPELVRLIKAVFVQSEMRDNYINEIIEFRNMN</sequence>
<dbReference type="Gene3D" id="1.10.357.150">
    <property type="match status" value="1"/>
</dbReference>
<dbReference type="InterPro" id="IPR046362">
    <property type="entry name" value="Zw10/DSL1_C_sf"/>
</dbReference>
<dbReference type="Proteomes" id="UP000011777">
    <property type="component" value="Unassembled WGS sequence"/>
</dbReference>
<evidence type="ECO:0000313" key="3">
    <source>
        <dbReference type="EMBL" id="EMG50180.1"/>
    </source>
</evidence>
<organism evidence="3 4">
    <name type="scientific">Candida maltosa (strain Xu316)</name>
    <name type="common">Yeast</name>
    <dbReference type="NCBI Taxonomy" id="1245528"/>
    <lineage>
        <taxon>Eukaryota</taxon>
        <taxon>Fungi</taxon>
        <taxon>Dikarya</taxon>
        <taxon>Ascomycota</taxon>
        <taxon>Saccharomycotina</taxon>
        <taxon>Pichiomycetes</taxon>
        <taxon>Debaryomycetaceae</taxon>
        <taxon>Candida/Lodderomyces clade</taxon>
        <taxon>Candida</taxon>
    </lineage>
</organism>
<feature type="compositionally biased region" description="Acidic residues" evidence="1">
    <location>
        <begin position="357"/>
        <end position="376"/>
    </location>
</feature>
<name>M3K4J1_CANMX</name>
<dbReference type="STRING" id="1245528.M3K4J1"/>
<keyword evidence="4" id="KW-1185">Reference proteome</keyword>
<protein>
    <recommendedName>
        <fullName evidence="2">Retrograde transport protein Dsl1 C-terminal domain-containing protein</fullName>
    </recommendedName>
</protein>
<comment type="caution">
    <text evidence="3">The sequence shown here is derived from an EMBL/GenBank/DDBJ whole genome shotgun (WGS) entry which is preliminary data.</text>
</comment>